<dbReference type="Gene3D" id="2.130.10.10">
    <property type="entry name" value="YVTN repeat-like/Quinoprotein amine dehydrogenase"/>
    <property type="match status" value="2"/>
</dbReference>
<keyword evidence="5" id="KW-1185">Reference proteome</keyword>
<reference evidence="4" key="1">
    <citation type="journal article" date="2023" name="Mol. Phylogenet. Evol.">
        <title>Genome-scale phylogeny and comparative genomics of the fungal order Sordariales.</title>
        <authorList>
            <person name="Hensen N."/>
            <person name="Bonometti L."/>
            <person name="Westerberg I."/>
            <person name="Brannstrom I.O."/>
            <person name="Guillou S."/>
            <person name="Cros-Aarteil S."/>
            <person name="Calhoun S."/>
            <person name="Haridas S."/>
            <person name="Kuo A."/>
            <person name="Mondo S."/>
            <person name="Pangilinan J."/>
            <person name="Riley R."/>
            <person name="LaButti K."/>
            <person name="Andreopoulos B."/>
            <person name="Lipzen A."/>
            <person name="Chen C."/>
            <person name="Yan M."/>
            <person name="Daum C."/>
            <person name="Ng V."/>
            <person name="Clum A."/>
            <person name="Steindorff A."/>
            <person name="Ohm R.A."/>
            <person name="Martin F."/>
            <person name="Silar P."/>
            <person name="Natvig D.O."/>
            <person name="Lalanne C."/>
            <person name="Gautier V."/>
            <person name="Ament-Velasquez S.L."/>
            <person name="Kruys A."/>
            <person name="Hutchinson M.I."/>
            <person name="Powell A.J."/>
            <person name="Barry K."/>
            <person name="Miller A.N."/>
            <person name="Grigoriev I.V."/>
            <person name="Debuchy R."/>
            <person name="Gladieux P."/>
            <person name="Hiltunen Thoren M."/>
            <person name="Johannesson H."/>
        </authorList>
    </citation>
    <scope>NUCLEOTIDE SEQUENCE</scope>
    <source>
        <strain evidence="4">CBS 955.72</strain>
    </source>
</reference>
<dbReference type="Proteomes" id="UP001275084">
    <property type="component" value="Unassembled WGS sequence"/>
</dbReference>
<feature type="repeat" description="WD" evidence="3">
    <location>
        <begin position="217"/>
        <end position="258"/>
    </location>
</feature>
<accession>A0AAJ0HL52</accession>
<dbReference type="InterPro" id="IPR001680">
    <property type="entry name" value="WD40_rpt"/>
</dbReference>
<reference evidence="4" key="2">
    <citation type="submission" date="2023-06" db="EMBL/GenBank/DDBJ databases">
        <authorList>
            <consortium name="Lawrence Berkeley National Laboratory"/>
            <person name="Haridas S."/>
            <person name="Hensen N."/>
            <person name="Bonometti L."/>
            <person name="Westerberg I."/>
            <person name="Brannstrom I.O."/>
            <person name="Guillou S."/>
            <person name="Cros-Aarteil S."/>
            <person name="Calhoun S."/>
            <person name="Kuo A."/>
            <person name="Mondo S."/>
            <person name="Pangilinan J."/>
            <person name="Riley R."/>
            <person name="Labutti K."/>
            <person name="Andreopoulos B."/>
            <person name="Lipzen A."/>
            <person name="Chen C."/>
            <person name="Yanf M."/>
            <person name="Daum C."/>
            <person name="Ng V."/>
            <person name="Clum A."/>
            <person name="Steindorff A."/>
            <person name="Ohm R."/>
            <person name="Martin F."/>
            <person name="Silar P."/>
            <person name="Natvig D."/>
            <person name="Lalanne C."/>
            <person name="Gautier V."/>
            <person name="Ament-Velasquez S.L."/>
            <person name="Kruys A."/>
            <person name="Hutchinson M.I."/>
            <person name="Powell A.J."/>
            <person name="Barry K."/>
            <person name="Miller A.N."/>
            <person name="Grigoriev I.V."/>
            <person name="Debuchy R."/>
            <person name="Gladieux P."/>
            <person name="Thoren M.H."/>
            <person name="Johannesson H."/>
        </authorList>
    </citation>
    <scope>NUCLEOTIDE SEQUENCE</scope>
    <source>
        <strain evidence="4">CBS 955.72</strain>
    </source>
</reference>
<evidence type="ECO:0000313" key="5">
    <source>
        <dbReference type="Proteomes" id="UP001275084"/>
    </source>
</evidence>
<dbReference type="SUPFAM" id="SSF50978">
    <property type="entry name" value="WD40 repeat-like"/>
    <property type="match status" value="1"/>
</dbReference>
<evidence type="ECO:0000256" key="1">
    <source>
        <dbReference type="ARBA" id="ARBA00022574"/>
    </source>
</evidence>
<dbReference type="InterPro" id="IPR015943">
    <property type="entry name" value="WD40/YVTN_repeat-like_dom_sf"/>
</dbReference>
<sequence>MTDIDEADMAAIHSDGEGIPARCRSRASQVANTSQFLPQLVAPTSRELLVCGEHNADGGQSAAALSLLCATVVRDMWRRAHHTTLVFFCAMHADQDDILASANPLIRSLIVQVLRYHAFDTTPLPWEIWDVAYGCAAAFSYDKALLATCCDGGTVRVWDLATGKHEVVLEGKGSPVYAAAFTHSRRFIAMASGDGCVLLVPLDGVSRDLDSGSCLVLRGHRSAVWAVAYSSDDGRPASAASDRTVRVWDMSTNACLQVLDVRVSLGSIAFGGDGQYLRTGIGQIKLSDDAATAVADAGSEPEAAGSPEWPHDYALSADRCWITDRGQNVLWLPREYRPLSVAVDDINKRICIGCRSGRVLFFDFAADV</sequence>
<dbReference type="PANTHER" id="PTHR44019:SF8">
    <property type="entry name" value="POC1 CENTRIOLAR PROTEIN HOMOLOG"/>
    <property type="match status" value="1"/>
</dbReference>
<proteinExistence type="predicted"/>
<dbReference type="Pfam" id="PF00400">
    <property type="entry name" value="WD40"/>
    <property type="match status" value="3"/>
</dbReference>
<organism evidence="4 5">
    <name type="scientific">Lasiosphaeria hispida</name>
    <dbReference type="NCBI Taxonomy" id="260671"/>
    <lineage>
        <taxon>Eukaryota</taxon>
        <taxon>Fungi</taxon>
        <taxon>Dikarya</taxon>
        <taxon>Ascomycota</taxon>
        <taxon>Pezizomycotina</taxon>
        <taxon>Sordariomycetes</taxon>
        <taxon>Sordariomycetidae</taxon>
        <taxon>Sordariales</taxon>
        <taxon>Lasiosphaeriaceae</taxon>
        <taxon>Lasiosphaeria</taxon>
    </lineage>
</organism>
<dbReference type="InterPro" id="IPR036322">
    <property type="entry name" value="WD40_repeat_dom_sf"/>
</dbReference>
<keyword evidence="1 3" id="KW-0853">WD repeat</keyword>
<comment type="caution">
    <text evidence="4">The sequence shown here is derived from an EMBL/GenBank/DDBJ whole genome shotgun (WGS) entry which is preliminary data.</text>
</comment>
<evidence type="ECO:0000313" key="4">
    <source>
        <dbReference type="EMBL" id="KAK3356855.1"/>
    </source>
</evidence>
<dbReference type="SMART" id="SM00320">
    <property type="entry name" value="WD40"/>
    <property type="match status" value="4"/>
</dbReference>
<dbReference type="InterPro" id="IPR050505">
    <property type="entry name" value="WDR55/POC1"/>
</dbReference>
<evidence type="ECO:0000256" key="3">
    <source>
        <dbReference type="PROSITE-ProRule" id="PRU00221"/>
    </source>
</evidence>
<gene>
    <name evidence="4" type="ORF">B0T25DRAFT_603502</name>
</gene>
<name>A0AAJ0HL52_9PEZI</name>
<evidence type="ECO:0000256" key="2">
    <source>
        <dbReference type="ARBA" id="ARBA00022737"/>
    </source>
</evidence>
<dbReference type="PROSITE" id="PS50082">
    <property type="entry name" value="WD_REPEATS_2"/>
    <property type="match status" value="1"/>
</dbReference>
<dbReference type="PANTHER" id="PTHR44019">
    <property type="entry name" value="WD REPEAT-CONTAINING PROTEIN 55"/>
    <property type="match status" value="1"/>
</dbReference>
<protein>
    <submittedName>
        <fullName evidence="4">WD40-repeat-containing domain protein</fullName>
    </submittedName>
</protein>
<dbReference type="EMBL" id="JAUIQD010000003">
    <property type="protein sequence ID" value="KAK3356855.1"/>
    <property type="molecule type" value="Genomic_DNA"/>
</dbReference>
<keyword evidence="2" id="KW-0677">Repeat</keyword>
<dbReference type="AlphaFoldDB" id="A0AAJ0HL52"/>
<dbReference type="PROSITE" id="PS50294">
    <property type="entry name" value="WD_REPEATS_REGION"/>
    <property type="match status" value="1"/>
</dbReference>